<organism evidence="2 3">
    <name type="scientific">Ilumatobacter coccineus (strain NBRC 103263 / KCTC 29153 / YM16-304)</name>
    <dbReference type="NCBI Taxonomy" id="1313172"/>
    <lineage>
        <taxon>Bacteria</taxon>
        <taxon>Bacillati</taxon>
        <taxon>Actinomycetota</taxon>
        <taxon>Acidimicrobiia</taxon>
        <taxon>Acidimicrobiales</taxon>
        <taxon>Ilumatobacteraceae</taxon>
        <taxon>Ilumatobacter</taxon>
    </lineage>
</organism>
<evidence type="ECO:0000313" key="2">
    <source>
        <dbReference type="EMBL" id="BAN03368.1"/>
    </source>
</evidence>
<evidence type="ECO:0000313" key="3">
    <source>
        <dbReference type="Proteomes" id="UP000011863"/>
    </source>
</evidence>
<dbReference type="Gene3D" id="3.40.1620.10">
    <property type="entry name" value="YefM-like domain"/>
    <property type="match status" value="1"/>
</dbReference>
<dbReference type="Proteomes" id="UP000011863">
    <property type="component" value="Chromosome"/>
</dbReference>
<dbReference type="AlphaFoldDB" id="A0A6C7EFH6"/>
<reference evidence="2 3" key="1">
    <citation type="journal article" date="2013" name="Int. J. Syst. Evol. Microbiol.">
        <title>Ilumatobacter nonamiense sp. nov. and Ilumatobacter coccineum sp. nov., isolated from seashore sand.</title>
        <authorList>
            <person name="Matsumoto A."/>
            <person name="Kasai H."/>
            <person name="Matsuo Y."/>
            <person name="Shizuri Y."/>
            <person name="Ichikawa N."/>
            <person name="Fujita N."/>
            <person name="Omura S."/>
            <person name="Takahashi Y."/>
        </authorList>
    </citation>
    <scope>NUCLEOTIDE SEQUENCE [LARGE SCALE GENOMIC DNA]</scope>
    <source>
        <strain evidence="3">NBRC 103263 / KCTC 29153 / YM16-304</strain>
    </source>
</reference>
<accession>A0A6C7EFH6</accession>
<dbReference type="KEGG" id="aym:YM304_30540"/>
<evidence type="ECO:0008006" key="4">
    <source>
        <dbReference type="Google" id="ProtNLM"/>
    </source>
</evidence>
<comment type="similarity">
    <text evidence="1">Belongs to the phD/YefM antitoxin family.</text>
</comment>
<name>A0A6C7EFH6_ILUCY</name>
<protein>
    <recommendedName>
        <fullName evidence="4">Antitoxin</fullName>
    </recommendedName>
</protein>
<gene>
    <name evidence="2" type="ORF">YM304_30540</name>
</gene>
<proteinExistence type="inferred from homology"/>
<evidence type="ECO:0000256" key="1">
    <source>
        <dbReference type="ARBA" id="ARBA00009981"/>
    </source>
</evidence>
<dbReference type="EMBL" id="AP012057">
    <property type="protein sequence ID" value="BAN03368.1"/>
    <property type="molecule type" value="Genomic_DNA"/>
</dbReference>
<keyword evidence="3" id="KW-1185">Reference proteome</keyword>
<sequence length="91" mass="9912">MDTRSAGIRELRAELGDAVRRATSGERTVITSSGRPVAQLGPLDADAPDLDRLIGSRAVIPPRRSSTWRAPDPVQVWAGVRIDQVLRELRG</sequence>
<dbReference type="InterPro" id="IPR036165">
    <property type="entry name" value="YefM-like_sf"/>
</dbReference>
<dbReference type="SUPFAM" id="SSF143120">
    <property type="entry name" value="YefM-like"/>
    <property type="match status" value="1"/>
</dbReference>
<dbReference type="NCBIfam" id="TIGR01552">
    <property type="entry name" value="phd_fam"/>
    <property type="match status" value="1"/>
</dbReference>